<dbReference type="InterPro" id="IPR005967">
    <property type="entry name" value="ThiB"/>
</dbReference>
<dbReference type="STRING" id="1122209.SAMN02745752_00219"/>
<dbReference type="NCBIfam" id="TIGR01276">
    <property type="entry name" value="thiB"/>
    <property type="match status" value="1"/>
</dbReference>
<proteinExistence type="inferred from homology"/>
<evidence type="ECO:0000256" key="3">
    <source>
        <dbReference type="ARBA" id="ARBA00022448"/>
    </source>
</evidence>
<dbReference type="InterPro" id="IPR005948">
    <property type="entry name" value="ThiB-like"/>
</dbReference>
<protein>
    <submittedName>
        <fullName evidence="6">Thiamine transport system substrate-binding protein</fullName>
    </submittedName>
</protein>
<dbReference type="SUPFAM" id="SSF53850">
    <property type="entry name" value="Periplasmic binding protein-like II"/>
    <property type="match status" value="1"/>
</dbReference>
<evidence type="ECO:0000313" key="6">
    <source>
        <dbReference type="EMBL" id="SFX01499.1"/>
    </source>
</evidence>
<evidence type="ECO:0000256" key="2">
    <source>
        <dbReference type="ARBA" id="ARBA00008520"/>
    </source>
</evidence>
<dbReference type="GO" id="GO:0015888">
    <property type="term" value="P:thiamine transport"/>
    <property type="evidence" value="ECO:0007669"/>
    <property type="project" value="InterPro"/>
</dbReference>
<dbReference type="PANTHER" id="PTHR30006:SF3">
    <property type="entry name" value="THIAMINE-BINDING PERIPLASMIC PROTEIN"/>
    <property type="match status" value="1"/>
</dbReference>
<reference evidence="6 7" key="1">
    <citation type="submission" date="2016-11" db="EMBL/GenBank/DDBJ databases">
        <authorList>
            <person name="Jaros S."/>
            <person name="Januszkiewicz K."/>
            <person name="Wedrychowicz H."/>
        </authorList>
    </citation>
    <scope>NUCLEOTIDE SEQUENCE [LARGE SCALE GENOMIC DNA]</scope>
    <source>
        <strain evidence="6 7">DSM 21637</strain>
    </source>
</reference>
<dbReference type="CDD" id="cd13545">
    <property type="entry name" value="PBP2_TbpA"/>
    <property type="match status" value="1"/>
</dbReference>
<accession>A0A1K1TND1</accession>
<comment type="subcellular location">
    <subcellularLocation>
        <location evidence="1">Periplasm</location>
    </subcellularLocation>
</comment>
<keyword evidence="4" id="KW-0732">Signal</keyword>
<gene>
    <name evidence="6" type="ORF">SAMN02745752_00219</name>
</gene>
<name>A0A1K1TND1_9GAMM</name>
<evidence type="ECO:0000256" key="1">
    <source>
        <dbReference type="ARBA" id="ARBA00004418"/>
    </source>
</evidence>
<dbReference type="PANTHER" id="PTHR30006">
    <property type="entry name" value="THIAMINE-BINDING PERIPLASMIC PROTEIN-RELATED"/>
    <property type="match status" value="1"/>
</dbReference>
<dbReference type="GO" id="GO:0030976">
    <property type="term" value="F:thiamine pyrophosphate binding"/>
    <property type="evidence" value="ECO:0007669"/>
    <property type="project" value="TreeGrafter"/>
</dbReference>
<keyword evidence="3" id="KW-0813">Transport</keyword>
<dbReference type="Pfam" id="PF13531">
    <property type="entry name" value="SBP_bac_11"/>
    <property type="match status" value="1"/>
</dbReference>
<keyword evidence="5" id="KW-0574">Periplasm</keyword>
<dbReference type="GO" id="GO:0030288">
    <property type="term" value="C:outer membrane-bounded periplasmic space"/>
    <property type="evidence" value="ECO:0007669"/>
    <property type="project" value="InterPro"/>
</dbReference>
<evidence type="ECO:0000256" key="5">
    <source>
        <dbReference type="ARBA" id="ARBA00022764"/>
    </source>
</evidence>
<dbReference type="Proteomes" id="UP000182350">
    <property type="component" value="Unassembled WGS sequence"/>
</dbReference>
<dbReference type="EMBL" id="FPJW01000001">
    <property type="protein sequence ID" value="SFX01499.1"/>
    <property type="molecule type" value="Genomic_DNA"/>
</dbReference>
<dbReference type="Gene3D" id="3.40.190.10">
    <property type="entry name" value="Periplasmic binding protein-like II"/>
    <property type="match status" value="2"/>
</dbReference>
<comment type="similarity">
    <text evidence="2">Belongs to the bacterial solute-binding protein 1 family.</text>
</comment>
<dbReference type="AlphaFoldDB" id="A0A1K1TND1"/>
<evidence type="ECO:0000256" key="4">
    <source>
        <dbReference type="ARBA" id="ARBA00022729"/>
    </source>
</evidence>
<evidence type="ECO:0000313" key="7">
    <source>
        <dbReference type="Proteomes" id="UP000182350"/>
    </source>
</evidence>
<dbReference type="GO" id="GO:0030975">
    <property type="term" value="F:thiamine binding"/>
    <property type="evidence" value="ECO:0007669"/>
    <property type="project" value="InterPro"/>
</dbReference>
<sequence>MGKVILIMNNQISAVLQRSLLLLALCVFPVSSLLAQSSGASLPTLNVYTYSSFTSEWGPGPQLKEAFESHCNCRVNYISSDDGVSLLNRLRLEGANTRADLVLGLDDALIDEARQLRLVQPHGLALETLALKPVLNWQDQDFLPFDYGYFAFIYDAQRTPEPVVSMAALLASDARVIYQDPRTSTPGQGLLIWIKAVYGDQAAQAWRQMRPRTVTVTKGWSEAYTLFLEGEADYVLSYTTSPAYHLLVEEESRYQAALFSEGHPMQIEVAAISRYSQQADLARNFLQFLLSEEAQQIIPVTNWMLPVREGVELPEAFDQLIQPQAVGFSPQQIRQQRQTWIREWRSAVSQ</sequence>
<keyword evidence="7" id="KW-1185">Reference proteome</keyword>
<organism evidence="6 7">
    <name type="scientific">Marinospirillum alkaliphilum DSM 21637</name>
    <dbReference type="NCBI Taxonomy" id="1122209"/>
    <lineage>
        <taxon>Bacteria</taxon>
        <taxon>Pseudomonadati</taxon>
        <taxon>Pseudomonadota</taxon>
        <taxon>Gammaproteobacteria</taxon>
        <taxon>Oceanospirillales</taxon>
        <taxon>Oceanospirillaceae</taxon>
        <taxon>Marinospirillum</taxon>
    </lineage>
</organism>
<dbReference type="NCBIfam" id="TIGR01254">
    <property type="entry name" value="sfuA"/>
    <property type="match status" value="1"/>
</dbReference>